<evidence type="ECO:0000259" key="11">
    <source>
        <dbReference type="Pfam" id="PF19269"/>
    </source>
</evidence>
<dbReference type="GO" id="GO:0006424">
    <property type="term" value="P:glutamyl-tRNA aminoacylation"/>
    <property type="evidence" value="ECO:0007669"/>
    <property type="project" value="InterPro"/>
</dbReference>
<dbReference type="GO" id="GO:0005524">
    <property type="term" value="F:ATP binding"/>
    <property type="evidence" value="ECO:0007669"/>
    <property type="project" value="UniProtKB-KW"/>
</dbReference>
<dbReference type="GO" id="GO:0005739">
    <property type="term" value="C:mitochondrion"/>
    <property type="evidence" value="ECO:0007669"/>
    <property type="project" value="TreeGrafter"/>
</dbReference>
<dbReference type="InterPro" id="IPR014729">
    <property type="entry name" value="Rossmann-like_a/b/a_fold"/>
</dbReference>
<keyword evidence="13" id="KW-1185">Reference proteome</keyword>
<dbReference type="Pfam" id="PF00749">
    <property type="entry name" value="tRNA-synt_1c"/>
    <property type="match status" value="1"/>
</dbReference>
<keyword evidence="6 9" id="KW-0648">Protein biosynthesis</keyword>
<keyword evidence="4 9" id="KW-0547">Nucleotide-binding</keyword>
<dbReference type="AlphaFoldDB" id="A0A196SN97"/>
<dbReference type="InterPro" id="IPR045462">
    <property type="entry name" value="aa-tRNA-synth_I_cd-bd"/>
</dbReference>
<dbReference type="InterPro" id="IPR049940">
    <property type="entry name" value="GluQ/Sye"/>
</dbReference>
<proteinExistence type="inferred from homology"/>
<dbReference type="PANTHER" id="PTHR43311:SF2">
    <property type="entry name" value="GLUTAMATE--TRNA LIGASE, MITOCHONDRIAL-RELATED"/>
    <property type="match status" value="1"/>
</dbReference>
<dbReference type="SUPFAM" id="SSF52374">
    <property type="entry name" value="Nucleotidylyl transferase"/>
    <property type="match status" value="1"/>
</dbReference>
<reference evidence="12 13" key="1">
    <citation type="submission" date="2016-05" db="EMBL/GenBank/DDBJ databases">
        <title>Nuclear genome of Blastocystis sp. subtype 1 NandII.</title>
        <authorList>
            <person name="Gentekaki E."/>
            <person name="Curtis B."/>
            <person name="Stairs C."/>
            <person name="Eme L."/>
            <person name="Herman E."/>
            <person name="Klimes V."/>
            <person name="Arias M.C."/>
            <person name="Elias M."/>
            <person name="Hilliou F."/>
            <person name="Klute M."/>
            <person name="Malik S.-B."/>
            <person name="Pightling A."/>
            <person name="Rachubinski R."/>
            <person name="Salas D."/>
            <person name="Schlacht A."/>
            <person name="Suga H."/>
            <person name="Archibald J."/>
            <person name="Ball S.G."/>
            <person name="Clark G."/>
            <person name="Dacks J."/>
            <person name="Van Der Giezen M."/>
            <person name="Tsaousis A."/>
            <person name="Roger A."/>
        </authorList>
    </citation>
    <scope>NUCLEOTIDE SEQUENCE [LARGE SCALE GENOMIC DNA]</scope>
    <source>
        <strain evidence="13">ATCC 50177 / NandII</strain>
    </source>
</reference>
<dbReference type="Gene3D" id="3.40.50.620">
    <property type="entry name" value="HUPs"/>
    <property type="match status" value="1"/>
</dbReference>
<protein>
    <recommendedName>
        <fullName evidence="2">glutamate--tRNA ligase</fullName>
        <ecNumber evidence="2">6.1.1.17</ecNumber>
    </recommendedName>
    <alternativeName>
        <fullName evidence="8">Glutamyl-tRNA synthetase</fullName>
    </alternativeName>
</protein>
<organism evidence="12 13">
    <name type="scientific">Blastocystis sp. subtype 1 (strain ATCC 50177 / NandII)</name>
    <dbReference type="NCBI Taxonomy" id="478820"/>
    <lineage>
        <taxon>Eukaryota</taxon>
        <taxon>Sar</taxon>
        <taxon>Stramenopiles</taxon>
        <taxon>Bigyra</taxon>
        <taxon>Opalozoa</taxon>
        <taxon>Opalinata</taxon>
        <taxon>Blastocystidae</taxon>
        <taxon>Blastocystis</taxon>
    </lineage>
</organism>
<dbReference type="GO" id="GO:0000049">
    <property type="term" value="F:tRNA binding"/>
    <property type="evidence" value="ECO:0007669"/>
    <property type="project" value="InterPro"/>
</dbReference>
<evidence type="ECO:0000256" key="9">
    <source>
        <dbReference type="RuleBase" id="RU363037"/>
    </source>
</evidence>
<dbReference type="GO" id="GO:0008270">
    <property type="term" value="F:zinc ion binding"/>
    <property type="evidence" value="ECO:0007669"/>
    <property type="project" value="InterPro"/>
</dbReference>
<evidence type="ECO:0000256" key="2">
    <source>
        <dbReference type="ARBA" id="ARBA00012835"/>
    </source>
</evidence>
<comment type="caution">
    <text evidence="12">The sequence shown here is derived from an EMBL/GenBank/DDBJ whole genome shotgun (WGS) entry which is preliminary data.</text>
</comment>
<keyword evidence="5 9" id="KW-0067">ATP-binding</keyword>
<evidence type="ECO:0000256" key="8">
    <source>
        <dbReference type="ARBA" id="ARBA00030865"/>
    </source>
</evidence>
<dbReference type="PRINTS" id="PR00987">
    <property type="entry name" value="TRNASYNTHGLU"/>
</dbReference>
<dbReference type="Pfam" id="PF19269">
    <property type="entry name" value="Anticodon_2"/>
    <property type="match status" value="1"/>
</dbReference>
<evidence type="ECO:0000256" key="5">
    <source>
        <dbReference type="ARBA" id="ARBA00022840"/>
    </source>
</evidence>
<dbReference type="EMBL" id="LXWW01000020">
    <property type="protein sequence ID" value="OAO17711.1"/>
    <property type="molecule type" value="Genomic_DNA"/>
</dbReference>
<comment type="similarity">
    <text evidence="1">Belongs to the class-I aminoacyl-tRNA synthetase family. Glutamate--tRNA ligase type 1 subfamily.</text>
</comment>
<evidence type="ECO:0000259" key="10">
    <source>
        <dbReference type="Pfam" id="PF00749"/>
    </source>
</evidence>
<dbReference type="Gene3D" id="1.10.10.350">
    <property type="match status" value="1"/>
</dbReference>
<sequence length="495" mass="56083">MLARLYMQSPARHCRLFGSSVRTRFAPSPTGFMHIGGLRMALINYLFAKKNDGSFLLRIEDTDQSRIVPGSMENIIQTMNDFHLVPDEEPCIQSERLATYQAYAKQLVDSGCAYYCFCSPQKTKGKTAAHHRCRCGEMTPQEVQDRLGEKQRYTIRLHMPQRPFELHDLLRGDITIQGSEVDDAVLLKSDGFPTYHLASVVDDHQMRISTVIRGEEWISSFPKHLQLYDAFGWKAPDFVHLPLLLSEKKTKISKRDGGFDLRGLLSDGYLPPALLSYIYYIGLKRGNDANVDGMNGVFLSLEDMIRDFDLKKLSDTPNCIDQKIMQRINQLHISNELQTQPDALIRVASAYCVKEGISEIPSSFDWMGFFQACGPRIAVMKDVTRFITQIVSDPPPSTYTSNSIIQAKEWGESKSFVVALQKELHSISDDAFTHDTINQCLIRIGEAYPDHRKKLMAALRLALTGSKSGFGLSETMELMKKPVVLDRLQRLKEVL</sequence>
<dbReference type="InterPro" id="IPR033910">
    <property type="entry name" value="GluRS_core"/>
</dbReference>
<dbReference type="InterPro" id="IPR020751">
    <property type="entry name" value="aa-tRNA-synth_I_codon-bd_sub2"/>
</dbReference>
<dbReference type="InterPro" id="IPR004527">
    <property type="entry name" value="Glu-tRNA-ligase_bac/mito"/>
</dbReference>
<dbReference type="SUPFAM" id="SSF48163">
    <property type="entry name" value="An anticodon-binding domain of class I aminoacyl-tRNA synthetases"/>
    <property type="match status" value="1"/>
</dbReference>
<dbReference type="NCBIfam" id="TIGR00464">
    <property type="entry name" value="gltX_bact"/>
    <property type="match status" value="1"/>
</dbReference>
<dbReference type="InterPro" id="IPR001412">
    <property type="entry name" value="aa-tRNA-synth_I_CS"/>
</dbReference>
<dbReference type="Proteomes" id="UP000078348">
    <property type="component" value="Unassembled WGS sequence"/>
</dbReference>
<dbReference type="InterPro" id="IPR000924">
    <property type="entry name" value="Glu/Gln-tRNA-synth"/>
</dbReference>
<evidence type="ECO:0000256" key="7">
    <source>
        <dbReference type="ARBA" id="ARBA00023146"/>
    </source>
</evidence>
<dbReference type="PANTHER" id="PTHR43311">
    <property type="entry name" value="GLUTAMATE--TRNA LIGASE"/>
    <property type="match status" value="1"/>
</dbReference>
<dbReference type="EC" id="6.1.1.17" evidence="2"/>
<keyword evidence="7 9" id="KW-0030">Aminoacyl-tRNA synthetase</keyword>
<dbReference type="OrthoDB" id="201068at2759"/>
<dbReference type="InterPro" id="IPR020058">
    <property type="entry name" value="Glu/Gln-tRNA-synth_Ib_cat-dom"/>
</dbReference>
<evidence type="ECO:0000256" key="4">
    <source>
        <dbReference type="ARBA" id="ARBA00022741"/>
    </source>
</evidence>
<evidence type="ECO:0000256" key="1">
    <source>
        <dbReference type="ARBA" id="ARBA00007894"/>
    </source>
</evidence>
<evidence type="ECO:0000256" key="3">
    <source>
        <dbReference type="ARBA" id="ARBA00022598"/>
    </source>
</evidence>
<dbReference type="STRING" id="478820.A0A196SN97"/>
<feature type="domain" description="Glutamyl/glutaminyl-tRNA synthetase class Ib catalytic" evidence="10">
    <location>
        <begin position="21"/>
        <end position="326"/>
    </location>
</feature>
<gene>
    <name evidence="12" type="ORF">AV274_0545</name>
</gene>
<feature type="domain" description="Aminoacyl-tRNA synthetase class I anticodon-binding" evidence="11">
    <location>
        <begin position="370"/>
        <end position="490"/>
    </location>
</feature>
<evidence type="ECO:0000313" key="13">
    <source>
        <dbReference type="Proteomes" id="UP000078348"/>
    </source>
</evidence>
<keyword evidence="3 9" id="KW-0436">Ligase</keyword>
<dbReference type="GO" id="GO:0004818">
    <property type="term" value="F:glutamate-tRNA ligase activity"/>
    <property type="evidence" value="ECO:0007669"/>
    <property type="project" value="UniProtKB-EC"/>
</dbReference>
<dbReference type="InterPro" id="IPR008925">
    <property type="entry name" value="aa_tRNA-synth_I_cd-bd_sf"/>
</dbReference>
<dbReference type="CDD" id="cd00808">
    <property type="entry name" value="GluRS_core"/>
    <property type="match status" value="1"/>
</dbReference>
<evidence type="ECO:0000313" key="12">
    <source>
        <dbReference type="EMBL" id="OAO17711.1"/>
    </source>
</evidence>
<dbReference type="HAMAP" id="MF_00022">
    <property type="entry name" value="Glu_tRNA_synth_type1"/>
    <property type="match status" value="1"/>
</dbReference>
<name>A0A196SN97_BLAHN</name>
<evidence type="ECO:0000256" key="6">
    <source>
        <dbReference type="ARBA" id="ARBA00022917"/>
    </source>
</evidence>
<accession>A0A196SN97</accession>
<dbReference type="PROSITE" id="PS00178">
    <property type="entry name" value="AA_TRNA_LIGASE_I"/>
    <property type="match status" value="1"/>
</dbReference>